<name>A0ABR7MUU2_9FIRM</name>
<keyword evidence="1" id="KW-0812">Transmembrane</keyword>
<feature type="transmembrane region" description="Helical" evidence="1">
    <location>
        <begin position="6"/>
        <end position="25"/>
    </location>
</feature>
<comment type="caution">
    <text evidence="2">The sequence shown here is derived from an EMBL/GenBank/DDBJ whole genome shotgun (WGS) entry which is preliminary data.</text>
</comment>
<keyword evidence="3" id="KW-1185">Reference proteome</keyword>
<keyword evidence="1" id="KW-1133">Transmembrane helix</keyword>
<evidence type="ECO:0000256" key="1">
    <source>
        <dbReference type="SAM" id="Phobius"/>
    </source>
</evidence>
<reference evidence="2 3" key="1">
    <citation type="submission" date="2020-08" db="EMBL/GenBank/DDBJ databases">
        <title>Genome public.</title>
        <authorList>
            <person name="Liu C."/>
            <person name="Sun Q."/>
        </authorList>
    </citation>
    <scope>NUCLEOTIDE SEQUENCE [LARGE SCALE GENOMIC DNA]</scope>
    <source>
        <strain evidence="2 3">BX3</strain>
    </source>
</reference>
<dbReference type="Proteomes" id="UP000637513">
    <property type="component" value="Unassembled WGS sequence"/>
</dbReference>
<gene>
    <name evidence="2" type="ORF">H8700_07640</name>
</gene>
<dbReference type="EMBL" id="JACRSW010000030">
    <property type="protein sequence ID" value="MBC8557579.1"/>
    <property type="molecule type" value="Genomic_DNA"/>
</dbReference>
<evidence type="ECO:0000313" key="2">
    <source>
        <dbReference type="EMBL" id="MBC8557579.1"/>
    </source>
</evidence>
<protein>
    <submittedName>
        <fullName evidence="2">Uncharacterized protein</fullName>
    </submittedName>
</protein>
<proteinExistence type="predicted"/>
<accession>A0ABR7MUU2</accession>
<keyword evidence="1" id="KW-0472">Membrane</keyword>
<evidence type="ECO:0000313" key="3">
    <source>
        <dbReference type="Proteomes" id="UP000637513"/>
    </source>
</evidence>
<sequence length="354" mass="40983">MNKRKLFFAIGVIAVILLGSTFFALNQRGKEEKKEKKIGYLTASWEQNYTSMDELVKGSDLIAHVRMLDDGKKVQGKSNTIQYRAKVQNALYGCEKNDIILIQMTGRREQNKIWEIKEDPLMNQREEYVMFLQLVKKNTYITLTATQGRFWYDTHTKTVSSMNYIDKNIKDFCAVNVKNISWNTWKQKVQSSLPEEKRLPKAVMHASWHKNYTTIKQLKVASDLIGVVQVKEKVYDRIDKIPITKTTVVVKRVVKGCKIAQEKEIIMTGGIYNGHYYEIEDAPLLEKEQEYLIFAQKNNDGTYSILSGAQGRMLYNSQAKQIISTDVAEKWDMKGISYQGISLDHEPYDKIFEK</sequence>
<organism evidence="2 3">
    <name type="scientific">Jutongia hominis</name>
    <dbReference type="NCBI Taxonomy" id="2763664"/>
    <lineage>
        <taxon>Bacteria</taxon>
        <taxon>Bacillati</taxon>
        <taxon>Bacillota</taxon>
        <taxon>Clostridia</taxon>
        <taxon>Lachnospirales</taxon>
        <taxon>Lachnospiraceae</taxon>
        <taxon>Jutongia</taxon>
    </lineage>
</organism>
<dbReference type="RefSeq" id="WP_022140539.1">
    <property type="nucleotide sequence ID" value="NZ_JACRSW010000030.1"/>
</dbReference>